<dbReference type="Pfam" id="PF13795">
    <property type="entry name" value="HupE_UreJ_2"/>
    <property type="match status" value="1"/>
</dbReference>
<dbReference type="PROSITE" id="PS51318">
    <property type="entry name" value="TAT"/>
    <property type="match status" value="1"/>
</dbReference>
<feature type="transmembrane region" description="Helical" evidence="1">
    <location>
        <begin position="354"/>
        <end position="379"/>
    </location>
</feature>
<accession>A0A3S4A705</accession>
<feature type="transmembrane region" description="Helical" evidence="1">
    <location>
        <begin position="274"/>
        <end position="292"/>
    </location>
</feature>
<evidence type="ECO:0000256" key="1">
    <source>
        <dbReference type="SAM" id="Phobius"/>
    </source>
</evidence>
<comment type="caution">
    <text evidence="2">The sequence shown here is derived from an EMBL/GenBank/DDBJ whole genome shotgun (WGS) entry which is preliminary data.</text>
</comment>
<feature type="transmembrane region" description="Helical" evidence="1">
    <location>
        <begin position="386"/>
        <end position="407"/>
    </location>
</feature>
<dbReference type="OrthoDB" id="9808870at2"/>
<dbReference type="Proteomes" id="UP000288547">
    <property type="component" value="Unassembled WGS sequence"/>
</dbReference>
<dbReference type="InterPro" id="IPR032809">
    <property type="entry name" value="Put_HupE_UreJ"/>
</dbReference>
<keyword evidence="1" id="KW-0812">Transmembrane</keyword>
<dbReference type="InterPro" id="IPR006311">
    <property type="entry name" value="TAT_signal"/>
</dbReference>
<keyword evidence="1" id="KW-1133">Transmembrane helix</keyword>
<keyword evidence="3" id="KW-1185">Reference proteome</keyword>
<protein>
    <submittedName>
        <fullName evidence="2">HupE/UreJ family protein</fullName>
    </submittedName>
</protein>
<feature type="transmembrane region" description="Helical" evidence="1">
    <location>
        <begin position="245"/>
        <end position="268"/>
    </location>
</feature>
<gene>
    <name evidence="2" type="ORF">ELQ90_02945</name>
</gene>
<evidence type="ECO:0000313" key="3">
    <source>
        <dbReference type="Proteomes" id="UP000288547"/>
    </source>
</evidence>
<evidence type="ECO:0000313" key="2">
    <source>
        <dbReference type="EMBL" id="RWZ52911.1"/>
    </source>
</evidence>
<name>A0A3S4A705_9MICO</name>
<dbReference type="AlphaFoldDB" id="A0A3S4A705"/>
<keyword evidence="1" id="KW-0472">Membrane</keyword>
<proteinExistence type="predicted"/>
<feature type="transmembrane region" description="Helical" evidence="1">
    <location>
        <begin position="319"/>
        <end position="342"/>
    </location>
</feature>
<sequence>MSSPRPRRRHLTGPLAAAVAVGALALGLGVLGTAPASAHGISSVVYADIAEGAEPGHLDVELQLEYDLFVVSAADSEQVDPLFQDGTEAWEYGDAAEQATTLDAYADTALAYVVDRFRVSSGGEVCALVPDGEYDITEQQGVPYAILSLDAECTEGEGEITVTSSLFPDDELYVQGTETILSYDLAGGSGSAVIDADNPEFSVGQSTGVRLWEFFVLGAEHLLFGVDHILFLLALIAGSRRLREIVLAATAFTIAHSITFILAALQVFTLPAAVIEPIIALSIAIVAAWPLVRLRRRRGDATEEETAPRGPLGMDRGGWIRLAIVFAFGLIHGMGFASALGIDEPWSWSLLWSLLVFNVGIEAVQVAIILVVFPLLALLRRRSPRAALWVAAIVSAGVAVFGLVWFVQRIFGWE</sequence>
<feature type="transmembrane region" description="Helical" evidence="1">
    <location>
        <begin position="214"/>
        <end position="238"/>
    </location>
</feature>
<dbReference type="RefSeq" id="WP_128493754.1">
    <property type="nucleotide sequence ID" value="NZ_RZNB01000001.1"/>
</dbReference>
<dbReference type="EMBL" id="RZNB01000001">
    <property type="protein sequence ID" value="RWZ52911.1"/>
    <property type="molecule type" value="Genomic_DNA"/>
</dbReference>
<organism evidence="2 3">
    <name type="scientific">Labedella phragmitis</name>
    <dbReference type="NCBI Taxonomy" id="2498849"/>
    <lineage>
        <taxon>Bacteria</taxon>
        <taxon>Bacillati</taxon>
        <taxon>Actinomycetota</taxon>
        <taxon>Actinomycetes</taxon>
        <taxon>Micrococcales</taxon>
        <taxon>Microbacteriaceae</taxon>
        <taxon>Labedella</taxon>
    </lineage>
</organism>
<reference evidence="2 3" key="1">
    <citation type="submission" date="2018-12" db="EMBL/GenBank/DDBJ databases">
        <authorList>
            <person name="Li F."/>
        </authorList>
    </citation>
    <scope>NUCLEOTIDE SEQUENCE [LARGE SCALE GENOMIC DNA]</scope>
    <source>
        <strain evidence="2 3">11W25H-1</strain>
    </source>
</reference>